<evidence type="ECO:0000313" key="3">
    <source>
        <dbReference type="Proteomes" id="UP000286701"/>
    </source>
</evidence>
<reference evidence="2 3" key="1">
    <citation type="submission" date="2019-01" db="EMBL/GenBank/DDBJ databases">
        <title>Mucilaginibacter antarcticum sp. nov., isolated from antarctic soil.</title>
        <authorList>
            <person name="Yan Y.-Q."/>
            <person name="Du Z.-J."/>
        </authorList>
    </citation>
    <scope>NUCLEOTIDE SEQUENCE [LARGE SCALE GENOMIC DNA]</scope>
    <source>
        <strain evidence="2 3">F01003</strain>
    </source>
</reference>
<dbReference type="OrthoDB" id="711462at2"/>
<feature type="chain" id="PRO_5019065801" evidence="1">
    <location>
        <begin position="34"/>
        <end position="313"/>
    </location>
</feature>
<dbReference type="RefSeq" id="WP_128534611.1">
    <property type="nucleotide sequence ID" value="NZ_SBIW01000006.1"/>
</dbReference>
<name>A0A444MNA0_9SPHI</name>
<keyword evidence="3" id="KW-1185">Reference proteome</keyword>
<dbReference type="Proteomes" id="UP000286701">
    <property type="component" value="Unassembled WGS sequence"/>
</dbReference>
<proteinExistence type="predicted"/>
<organism evidence="2 3">
    <name type="scientific">Mucilaginibacter gilvus</name>
    <dbReference type="NCBI Taxonomy" id="2305909"/>
    <lineage>
        <taxon>Bacteria</taxon>
        <taxon>Pseudomonadati</taxon>
        <taxon>Bacteroidota</taxon>
        <taxon>Sphingobacteriia</taxon>
        <taxon>Sphingobacteriales</taxon>
        <taxon>Sphingobacteriaceae</taxon>
        <taxon>Mucilaginibacter</taxon>
    </lineage>
</organism>
<keyword evidence="1" id="KW-0732">Signal</keyword>
<accession>A0A444MNA0</accession>
<feature type="signal peptide" evidence="1">
    <location>
        <begin position="1"/>
        <end position="33"/>
    </location>
</feature>
<protein>
    <submittedName>
        <fullName evidence="2">Uncharacterized protein</fullName>
    </submittedName>
</protein>
<dbReference type="EMBL" id="SBIW01000006">
    <property type="protein sequence ID" value="RWY51191.1"/>
    <property type="molecule type" value="Genomic_DNA"/>
</dbReference>
<gene>
    <name evidence="2" type="ORF">EPL05_14090</name>
</gene>
<comment type="caution">
    <text evidence="2">The sequence shown here is derived from an EMBL/GenBank/DDBJ whole genome shotgun (WGS) entry which is preliminary data.</text>
</comment>
<sequence>MFISLPIKLATPKQMKRLLIVISLFFVAFQAMAQHQEARSNPKDYIGKHFRVDTIAESSRKYGYHYFVLDYTKSALDNGYYFVEQKDGTSSDYETLVNKIFVCIDAAKVPDGADYYLKLKNDQLGTTYYLYSSILFEVYCIEDEENLKREVQRTDSIALSYKNNPCLLIEDEKDNISRTRDIKTPSFIDEQPGFGYKDPVFFGISYDKRIEKGITSYYADLTTSTTVPSLTEKGVIILLKNGQRILKPSAEVRYNTNRNSSGYSVSSYIQLLPADLALLKASPAVEFKLYTDYGKVENPDIVYKLFLCWLSKK</sequence>
<dbReference type="AlphaFoldDB" id="A0A444MNA0"/>
<evidence type="ECO:0000256" key="1">
    <source>
        <dbReference type="SAM" id="SignalP"/>
    </source>
</evidence>
<evidence type="ECO:0000313" key="2">
    <source>
        <dbReference type="EMBL" id="RWY51191.1"/>
    </source>
</evidence>